<dbReference type="InterPro" id="IPR036737">
    <property type="entry name" value="OmpA-like_sf"/>
</dbReference>
<keyword evidence="3" id="KW-1134">Transmembrane beta strand</keyword>
<dbReference type="HOGENOM" id="CLU_057473_4_0_5"/>
<evidence type="ECO:0000256" key="2">
    <source>
        <dbReference type="ARBA" id="ARBA00022448"/>
    </source>
</evidence>
<evidence type="ECO:0000259" key="12">
    <source>
        <dbReference type="PROSITE" id="PS51123"/>
    </source>
</evidence>
<dbReference type="EMBL" id="GL883078">
    <property type="protein sequence ID" value="EGF90962.1"/>
    <property type="molecule type" value="Genomic_DNA"/>
</dbReference>
<evidence type="ECO:0000256" key="8">
    <source>
        <dbReference type="ARBA" id="ARBA00023136"/>
    </source>
</evidence>
<dbReference type="PROSITE" id="PS51123">
    <property type="entry name" value="OMPA_2"/>
    <property type="match status" value="1"/>
</dbReference>
<evidence type="ECO:0000256" key="10">
    <source>
        <dbReference type="PROSITE-ProRule" id="PRU00473"/>
    </source>
</evidence>
<evidence type="ECO:0000256" key="6">
    <source>
        <dbReference type="ARBA" id="ARBA00023065"/>
    </source>
</evidence>
<comment type="subcellular location">
    <subcellularLocation>
        <location evidence="1">Cell outer membrane</location>
        <topology evidence="1">Multi-pass membrane protein</topology>
    </subcellularLocation>
</comment>
<dbReference type="PANTHER" id="PTHR30329:SF21">
    <property type="entry name" value="LIPOPROTEIN YIAD-RELATED"/>
    <property type="match status" value="1"/>
</dbReference>
<gene>
    <name evidence="13" type="ORF">ABI_23740</name>
</gene>
<organism evidence="13 14">
    <name type="scientific">Asticcacaulis biprosthecium C19</name>
    <dbReference type="NCBI Taxonomy" id="715226"/>
    <lineage>
        <taxon>Bacteria</taxon>
        <taxon>Pseudomonadati</taxon>
        <taxon>Pseudomonadota</taxon>
        <taxon>Alphaproteobacteria</taxon>
        <taxon>Caulobacterales</taxon>
        <taxon>Caulobacteraceae</taxon>
        <taxon>Asticcacaulis</taxon>
    </lineage>
</organism>
<keyword evidence="4" id="KW-0812">Transmembrane</keyword>
<evidence type="ECO:0000313" key="13">
    <source>
        <dbReference type="EMBL" id="EGF90962.1"/>
    </source>
</evidence>
<dbReference type="GO" id="GO:0006811">
    <property type="term" value="P:monoatomic ion transport"/>
    <property type="evidence" value="ECO:0007669"/>
    <property type="project" value="UniProtKB-KW"/>
</dbReference>
<keyword evidence="14" id="KW-1185">Reference proteome</keyword>
<keyword evidence="8 10" id="KW-0472">Membrane</keyword>
<dbReference type="PANTHER" id="PTHR30329">
    <property type="entry name" value="STATOR ELEMENT OF FLAGELLAR MOTOR COMPLEX"/>
    <property type="match status" value="1"/>
</dbReference>
<reference evidence="14" key="1">
    <citation type="submission" date="2011-03" db="EMBL/GenBank/DDBJ databases">
        <title>Draft genome sequence of Brevundimonas diminuta.</title>
        <authorList>
            <person name="Brown P.J.B."/>
            <person name="Buechlein A."/>
            <person name="Hemmerich C."/>
            <person name="Brun Y.V."/>
        </authorList>
    </citation>
    <scope>NUCLEOTIDE SEQUENCE [LARGE SCALE GENOMIC DNA]</scope>
    <source>
        <strain evidence="14">C19</strain>
    </source>
</reference>
<dbReference type="AlphaFoldDB" id="F4QNQ4"/>
<evidence type="ECO:0000313" key="14">
    <source>
        <dbReference type="Proteomes" id="UP000006512"/>
    </source>
</evidence>
<dbReference type="Gene3D" id="2.40.160.20">
    <property type="match status" value="1"/>
</dbReference>
<dbReference type="GO" id="GO:0009279">
    <property type="term" value="C:cell outer membrane"/>
    <property type="evidence" value="ECO:0007669"/>
    <property type="project" value="UniProtKB-SubCell"/>
</dbReference>
<dbReference type="PROSITE" id="PS01068">
    <property type="entry name" value="OMPA_1"/>
    <property type="match status" value="1"/>
</dbReference>
<dbReference type="InterPro" id="IPR006665">
    <property type="entry name" value="OmpA-like"/>
</dbReference>
<dbReference type="GO" id="GO:0015288">
    <property type="term" value="F:porin activity"/>
    <property type="evidence" value="ECO:0007669"/>
    <property type="project" value="UniProtKB-KW"/>
</dbReference>
<evidence type="ECO:0000256" key="1">
    <source>
        <dbReference type="ARBA" id="ARBA00004571"/>
    </source>
</evidence>
<dbReference type="SUPFAM" id="SSF56925">
    <property type="entry name" value="OMPA-like"/>
    <property type="match status" value="1"/>
</dbReference>
<sequence length="408" mass="42302">MVAATGASAEQYPGWYGGVDLGYNSKGDYEAVSTGKMADGGAYMYDVATDEDWAGFARLGYRYNPNWRVEFEGGYRPGDVTSATAPFARDYPTIPGNTTVDTALCTVGVIRGAADPCGGPRGSFDQTTFMVNLYYDILPESSLHPFVGVGVGVDHVKAKLIGQMSTSPAGGVSDLSITGSDTVPAAQFLAGIAWALSDRLSLDVTYRYLAAGEATFDGIVAPLSAANMAGGGANGAGWEQPGEFSGKFNDQTVSVGLRWAFGAPAVVAAPPPPPPAPPMTPPAPPPPPPPAPPVQKYEDRTFIVYFEFDKSDLTADAQAVVSAAADYAKTGGAARVVVVGHADTSGSAAYNIRLSERRAKTVADALAGLGVDGSKLAVDWKGESQPAVATGDGVKEPLNRRSTIDIAF</sequence>
<dbReference type="Gene3D" id="3.30.1330.60">
    <property type="entry name" value="OmpA-like domain"/>
    <property type="match status" value="1"/>
</dbReference>
<evidence type="ECO:0000256" key="11">
    <source>
        <dbReference type="SAM" id="MobiDB-lite"/>
    </source>
</evidence>
<evidence type="ECO:0000256" key="5">
    <source>
        <dbReference type="ARBA" id="ARBA00022729"/>
    </source>
</evidence>
<dbReference type="SUPFAM" id="SSF103088">
    <property type="entry name" value="OmpA-like"/>
    <property type="match status" value="1"/>
</dbReference>
<evidence type="ECO:0000256" key="9">
    <source>
        <dbReference type="ARBA" id="ARBA00023237"/>
    </source>
</evidence>
<dbReference type="CDD" id="cd07185">
    <property type="entry name" value="OmpA_C-like"/>
    <property type="match status" value="1"/>
</dbReference>
<dbReference type="InterPro" id="IPR011250">
    <property type="entry name" value="OMP/PagP_B-barrel"/>
</dbReference>
<dbReference type="eggNOG" id="COG3637">
    <property type="taxonomic scope" value="Bacteria"/>
</dbReference>
<dbReference type="PRINTS" id="PR01021">
    <property type="entry name" value="OMPADOMAIN"/>
</dbReference>
<accession>F4QNQ4</accession>
<dbReference type="Proteomes" id="UP000006512">
    <property type="component" value="Unassembled WGS sequence"/>
</dbReference>
<evidence type="ECO:0000256" key="4">
    <source>
        <dbReference type="ARBA" id="ARBA00022692"/>
    </source>
</evidence>
<keyword evidence="9" id="KW-0998">Cell outer membrane</keyword>
<proteinExistence type="predicted"/>
<keyword evidence="2" id="KW-0813">Transport</keyword>
<protein>
    <submittedName>
        <fullName evidence="13">OmpA family protein</fullName>
    </submittedName>
</protein>
<dbReference type="Pfam" id="PF00691">
    <property type="entry name" value="OmpA"/>
    <property type="match status" value="1"/>
</dbReference>
<feature type="domain" description="OmpA-like" evidence="12">
    <location>
        <begin position="293"/>
        <end position="408"/>
    </location>
</feature>
<evidence type="ECO:0000256" key="3">
    <source>
        <dbReference type="ARBA" id="ARBA00022452"/>
    </source>
</evidence>
<feature type="compositionally biased region" description="Pro residues" evidence="11">
    <location>
        <begin position="271"/>
        <end position="293"/>
    </location>
</feature>
<dbReference type="InterPro" id="IPR050330">
    <property type="entry name" value="Bact_OuterMem_StrucFunc"/>
</dbReference>
<dbReference type="eggNOG" id="COG2885">
    <property type="taxonomic scope" value="Bacteria"/>
</dbReference>
<evidence type="ECO:0000256" key="7">
    <source>
        <dbReference type="ARBA" id="ARBA00023114"/>
    </source>
</evidence>
<dbReference type="InterPro" id="IPR006690">
    <property type="entry name" value="OMPA-like_CS"/>
</dbReference>
<name>F4QNQ4_9CAUL</name>
<keyword evidence="7" id="KW-0626">Porin</keyword>
<dbReference type="InterPro" id="IPR027385">
    <property type="entry name" value="Beta-barrel_OMP"/>
</dbReference>
<dbReference type="GO" id="GO:0046930">
    <property type="term" value="C:pore complex"/>
    <property type="evidence" value="ECO:0007669"/>
    <property type="project" value="UniProtKB-KW"/>
</dbReference>
<keyword evidence="5" id="KW-0732">Signal</keyword>
<dbReference type="STRING" id="715226.ABI_23740"/>
<feature type="region of interest" description="Disordered" evidence="11">
    <location>
        <begin position="271"/>
        <end position="295"/>
    </location>
</feature>
<dbReference type="InterPro" id="IPR006664">
    <property type="entry name" value="OMP_bac"/>
</dbReference>
<keyword evidence="6" id="KW-0406">Ion transport</keyword>
<dbReference type="Pfam" id="PF13505">
    <property type="entry name" value="OMP_b-brl"/>
    <property type="match status" value="1"/>
</dbReference>